<dbReference type="GO" id="GO:0016491">
    <property type="term" value="F:oxidoreductase activity"/>
    <property type="evidence" value="ECO:0007669"/>
    <property type="project" value="InterPro"/>
</dbReference>
<evidence type="ECO:0000259" key="5">
    <source>
        <dbReference type="PROSITE" id="PS00497"/>
    </source>
</evidence>
<feature type="domain" description="Tyrosinase copper-binding" evidence="5">
    <location>
        <begin position="95"/>
        <end position="112"/>
    </location>
</feature>
<organism evidence="7 8">
    <name type="scientific">Basidiobolus meristosporus CBS 931.73</name>
    <dbReference type="NCBI Taxonomy" id="1314790"/>
    <lineage>
        <taxon>Eukaryota</taxon>
        <taxon>Fungi</taxon>
        <taxon>Fungi incertae sedis</taxon>
        <taxon>Zoopagomycota</taxon>
        <taxon>Entomophthoromycotina</taxon>
        <taxon>Basidiobolomycetes</taxon>
        <taxon>Basidiobolales</taxon>
        <taxon>Basidiobolaceae</taxon>
        <taxon>Basidiobolus</taxon>
    </lineage>
</organism>
<proteinExistence type="predicted"/>
<sequence length="555" mass="63500">MRTIPIIFALTLLLTCSNEVVNSQGAQGRQQAKTPASTGKSFTLPKCDLIRARREIRQLSDKERQQFITALQKMKRSGSYERVANIHAQVFELIHNNPMFFPWHRKFLYDFEVAIREVDPEVTIPYWDWSLDSQDPQDSVAFSWFGGNGRKVDRCIDGPFQNWTIVDPTINARRCLKREFSNGDKIEPFVAPELINRDIKLAKTHEDLRALIEVDPHGNVHTGIGGDMSEHWSAQDPFFWMHHAFVDRIWERWQLQHPEVASDYPTTWGGQHGSLRDRFPGLTGNVGQMLDTKKLCYRYSESPSDNISALGDAEEEQVVESEDKNVLQRRSTVDFDWPEGLEGKIDNGQTTLEPSAIVQPEVTNDQVSSQINSAPQADPASESSSKVQDLFTSHGLEGEPNEHVYTEPTRKVAAEDKTSPSKYKLRRPGPLTEKWIKMMGFDRSKVRKAEARHASAIEQLNQNEGYVSPICPAKWKKTIDEAAQFTRKYVRDNYFKIPIEEVKNYSKTTFDVEHDGGNRFFNAKSFFTPGFFSSKGFGFNPAKYLPHGQKVNYHY</sequence>
<dbReference type="GO" id="GO:0046872">
    <property type="term" value="F:metal ion binding"/>
    <property type="evidence" value="ECO:0007669"/>
    <property type="project" value="UniProtKB-KW"/>
</dbReference>
<dbReference type="PANTHER" id="PTHR11474">
    <property type="entry name" value="TYROSINASE FAMILY MEMBER"/>
    <property type="match status" value="1"/>
</dbReference>
<dbReference type="PROSITE" id="PS00498">
    <property type="entry name" value="TYROSINASE_2"/>
    <property type="match status" value="1"/>
</dbReference>
<dbReference type="InterPro" id="IPR050316">
    <property type="entry name" value="Tyrosinase/Hemocyanin"/>
</dbReference>
<dbReference type="EMBL" id="MCFE01000179">
    <property type="protein sequence ID" value="ORX95341.1"/>
    <property type="molecule type" value="Genomic_DNA"/>
</dbReference>
<dbReference type="OrthoDB" id="6132182at2759"/>
<keyword evidence="2" id="KW-0186">Copper</keyword>
<feature type="chain" id="PRO_5012101431" evidence="4">
    <location>
        <begin position="24"/>
        <end position="555"/>
    </location>
</feature>
<dbReference type="STRING" id="1314790.A0A1Y1YBC0"/>
<gene>
    <name evidence="7" type="ORF">K493DRAFT_301539</name>
</gene>
<dbReference type="Proteomes" id="UP000193498">
    <property type="component" value="Unassembled WGS sequence"/>
</dbReference>
<evidence type="ECO:0000259" key="6">
    <source>
        <dbReference type="PROSITE" id="PS00498"/>
    </source>
</evidence>
<dbReference type="Pfam" id="PF00264">
    <property type="entry name" value="Tyrosinase"/>
    <property type="match status" value="1"/>
</dbReference>
<feature type="domain" description="Tyrosinase copper-binding" evidence="6">
    <location>
        <begin position="236"/>
        <end position="247"/>
    </location>
</feature>
<evidence type="ECO:0000256" key="3">
    <source>
        <dbReference type="SAM" id="MobiDB-lite"/>
    </source>
</evidence>
<keyword evidence="4" id="KW-0732">Signal</keyword>
<evidence type="ECO:0000313" key="7">
    <source>
        <dbReference type="EMBL" id="ORX95341.1"/>
    </source>
</evidence>
<feature type="compositionally biased region" description="Polar residues" evidence="3">
    <location>
        <begin position="363"/>
        <end position="391"/>
    </location>
</feature>
<dbReference type="PRINTS" id="PR00092">
    <property type="entry name" value="TYROSINASE"/>
</dbReference>
<feature type="compositionally biased region" description="Basic and acidic residues" evidence="3">
    <location>
        <begin position="396"/>
        <end position="419"/>
    </location>
</feature>
<name>A0A1Y1YBC0_9FUNG</name>
<dbReference type="InParanoid" id="A0A1Y1YBC0"/>
<evidence type="ECO:0000256" key="1">
    <source>
        <dbReference type="ARBA" id="ARBA00022723"/>
    </source>
</evidence>
<dbReference type="PANTHER" id="PTHR11474:SF126">
    <property type="entry name" value="TYROSINASE-LIKE PROTEIN TYR-1-RELATED"/>
    <property type="match status" value="1"/>
</dbReference>
<dbReference type="InterPro" id="IPR002227">
    <property type="entry name" value="Tyrosinase_Cu-bd"/>
</dbReference>
<keyword evidence="1" id="KW-0479">Metal-binding</keyword>
<comment type="caution">
    <text evidence="7">The sequence shown here is derived from an EMBL/GenBank/DDBJ whole genome shotgun (WGS) entry which is preliminary data.</text>
</comment>
<protein>
    <submittedName>
        <fullName evidence="7">Di-copper centre-containing protein</fullName>
    </submittedName>
</protein>
<evidence type="ECO:0000256" key="4">
    <source>
        <dbReference type="SAM" id="SignalP"/>
    </source>
</evidence>
<evidence type="ECO:0000313" key="8">
    <source>
        <dbReference type="Proteomes" id="UP000193498"/>
    </source>
</evidence>
<dbReference type="SUPFAM" id="SSF48056">
    <property type="entry name" value="Di-copper centre-containing domain"/>
    <property type="match status" value="1"/>
</dbReference>
<dbReference type="AlphaFoldDB" id="A0A1Y1YBC0"/>
<dbReference type="PROSITE" id="PS00497">
    <property type="entry name" value="TYROSINASE_1"/>
    <property type="match status" value="1"/>
</dbReference>
<feature type="region of interest" description="Disordered" evidence="3">
    <location>
        <begin position="363"/>
        <end position="427"/>
    </location>
</feature>
<reference evidence="7 8" key="1">
    <citation type="submission" date="2016-07" db="EMBL/GenBank/DDBJ databases">
        <title>Pervasive Adenine N6-methylation of Active Genes in Fungi.</title>
        <authorList>
            <consortium name="DOE Joint Genome Institute"/>
            <person name="Mondo S.J."/>
            <person name="Dannebaum R.O."/>
            <person name="Kuo R.C."/>
            <person name="Labutti K."/>
            <person name="Haridas S."/>
            <person name="Kuo A."/>
            <person name="Salamov A."/>
            <person name="Ahrendt S.R."/>
            <person name="Lipzen A."/>
            <person name="Sullivan W."/>
            <person name="Andreopoulos W.B."/>
            <person name="Clum A."/>
            <person name="Lindquist E."/>
            <person name="Daum C."/>
            <person name="Ramamoorthy G.K."/>
            <person name="Gryganskyi A."/>
            <person name="Culley D."/>
            <person name="Magnuson J.K."/>
            <person name="James T.Y."/>
            <person name="O'Malley M.A."/>
            <person name="Stajich J.E."/>
            <person name="Spatafora J.W."/>
            <person name="Visel A."/>
            <person name="Grigoriev I.V."/>
        </authorList>
    </citation>
    <scope>NUCLEOTIDE SEQUENCE [LARGE SCALE GENOMIC DNA]</scope>
    <source>
        <strain evidence="7 8">CBS 931.73</strain>
    </source>
</reference>
<accession>A0A1Y1YBC0</accession>
<dbReference type="InterPro" id="IPR008922">
    <property type="entry name" value="Di-copper_centre_dom_sf"/>
</dbReference>
<feature type="signal peptide" evidence="4">
    <location>
        <begin position="1"/>
        <end position="23"/>
    </location>
</feature>
<evidence type="ECO:0000256" key="2">
    <source>
        <dbReference type="ARBA" id="ARBA00023008"/>
    </source>
</evidence>
<keyword evidence="8" id="KW-1185">Reference proteome</keyword>
<dbReference type="Gene3D" id="1.10.1280.10">
    <property type="entry name" value="Di-copper center containing domain from catechol oxidase"/>
    <property type="match status" value="1"/>
</dbReference>